<name>A0ABS0VE72_PSEVE</name>
<dbReference type="RefSeq" id="WP_198718532.1">
    <property type="nucleotide sequence ID" value="NZ_JAEILD010000057.1"/>
</dbReference>
<dbReference type="Proteomes" id="UP000614123">
    <property type="component" value="Unassembled WGS sequence"/>
</dbReference>
<gene>
    <name evidence="1" type="ORF">YA0849_12505</name>
</gene>
<sequence>MSALSNYNRQIHLMRQIHEASYYISKAEELGHPHLWNSYIAILDFLGYFKSALNSYAKCFVEVGKGRSKLEASSIFKSEPSHLEQHKKIMELRHTYVAHNDENEFESVTVREEDTPGELMLNLQYKISFPFDRLYELRKLIRIVELHIVDRQKGHLAAIGREVGKPVRVVEGNNYE</sequence>
<evidence type="ECO:0000313" key="2">
    <source>
        <dbReference type="Proteomes" id="UP000614123"/>
    </source>
</evidence>
<accession>A0ABS0VE72</accession>
<evidence type="ECO:0008006" key="3">
    <source>
        <dbReference type="Google" id="ProtNLM"/>
    </source>
</evidence>
<keyword evidence="2" id="KW-1185">Reference proteome</keyword>
<organism evidence="1 2">
    <name type="scientific">Pseudomonas veronii</name>
    <dbReference type="NCBI Taxonomy" id="76761"/>
    <lineage>
        <taxon>Bacteria</taxon>
        <taxon>Pseudomonadati</taxon>
        <taxon>Pseudomonadota</taxon>
        <taxon>Gammaproteobacteria</taxon>
        <taxon>Pseudomonadales</taxon>
        <taxon>Pseudomonadaceae</taxon>
        <taxon>Pseudomonas</taxon>
    </lineage>
</organism>
<comment type="caution">
    <text evidence="1">The sequence shown here is derived from an EMBL/GenBank/DDBJ whole genome shotgun (WGS) entry which is preliminary data.</text>
</comment>
<proteinExistence type="predicted"/>
<dbReference type="EMBL" id="JAEILD010000057">
    <property type="protein sequence ID" value="MBI6649822.1"/>
    <property type="molecule type" value="Genomic_DNA"/>
</dbReference>
<evidence type="ECO:0000313" key="1">
    <source>
        <dbReference type="EMBL" id="MBI6649822.1"/>
    </source>
</evidence>
<protein>
    <recommendedName>
        <fullName evidence="3">HEPN AbiU2-like domain-containing protein</fullName>
    </recommendedName>
</protein>
<reference evidence="1 2" key="1">
    <citation type="submission" date="2020-12" db="EMBL/GenBank/DDBJ databases">
        <title>Comparative genomic insights into the epidemiology and virulence of plant pathogenic Pseudomonads from Turkey.</title>
        <authorList>
            <person name="Dillon M."/>
            <person name="Ruiz-Bedoya T."/>
            <person name="Bendalovic-Torma C."/>
            <person name="Guttman K.M."/>
            <person name="Kwak H."/>
            <person name="Middleton M.A."/>
            <person name="Wang P.W."/>
            <person name="Horuz S."/>
            <person name="Aysan Y."/>
            <person name="Guttman D.S."/>
        </authorList>
    </citation>
    <scope>NUCLEOTIDE SEQUENCE [LARGE SCALE GENOMIC DNA]</scope>
    <source>
        <strain evidence="1 2">S4_EA_3a</strain>
    </source>
</reference>